<dbReference type="KEGG" id="pmuc:ING2E5A_0357"/>
<evidence type="ECO:0000256" key="1">
    <source>
        <dbReference type="ARBA" id="ARBA00022801"/>
    </source>
</evidence>
<dbReference type="Pfam" id="PF08530">
    <property type="entry name" value="PepX_C"/>
    <property type="match status" value="1"/>
</dbReference>
<dbReference type="InterPro" id="IPR029058">
    <property type="entry name" value="AB_hydrolase_fold"/>
</dbReference>
<keyword evidence="2" id="KW-0732">Signal</keyword>
<evidence type="ECO:0000313" key="4">
    <source>
        <dbReference type="EMBL" id="SCM55430.1"/>
    </source>
</evidence>
<feature type="domain" description="Xaa-Pro dipeptidyl-peptidase C-terminal" evidence="3">
    <location>
        <begin position="300"/>
        <end position="533"/>
    </location>
</feature>
<dbReference type="Gene3D" id="3.40.50.1820">
    <property type="entry name" value="alpha/beta hydrolase"/>
    <property type="match status" value="1"/>
</dbReference>
<evidence type="ECO:0000313" key="5">
    <source>
        <dbReference type="Proteomes" id="UP000178485"/>
    </source>
</evidence>
<sequence>MTRKFLFPLLLSLFGSVCAQDNIHYLLLTDSVETSSGIKLATDIYLPDHESIYPTLLVRTPYKKENVKSGAIGFVKKGYAVVVQDCRGKFGSEGEFYAFNNEREDGLKTVEWIKKQSWSNGKVAGYGGSYVGFTQWAISDQLDAVCAEMTGADVYDLIYPQGLFSLATAFNWGLTVDAKTTNPISPEQIQESYWYLPLSVADDSTYKENRFINDWLLHEKRDKYWQSVNHRGIAKGPVFSIAGWYDIFLLTQLEDFIIHDKKNPHPDNKMIITPWGHGPQALKNEYGGTDKTGNRGLLLEQFLDKVLSGKGEIKLEAPFTNHKYNFFIMERNEYVGSETWPPKGVKKTDYFLGERSITKTVPDNSAKLSFVYNPEDPYPSLGGTFIGMDVGPAVQNKNIERADQWVFESEVLDSTLTLLGSISASLYVSSTVVNTDFIIMVQDLFPNDTIVNIQEGGREVSLEPGKISKIEIESWPTGYQLNRGHKLRIVITSSWFPRYNRNLNTDEPTYLARDSKKAVQTIYLGPGHPSKITLPVFIPDR</sequence>
<dbReference type="Gene3D" id="2.60.120.260">
    <property type="entry name" value="Galactose-binding domain-like"/>
    <property type="match status" value="1"/>
</dbReference>
<dbReference type="GO" id="GO:0008239">
    <property type="term" value="F:dipeptidyl-peptidase activity"/>
    <property type="evidence" value="ECO:0007669"/>
    <property type="project" value="InterPro"/>
</dbReference>
<dbReference type="AlphaFoldDB" id="A0A1G4G3T2"/>
<dbReference type="InterPro" id="IPR000383">
    <property type="entry name" value="Xaa-Pro-like_dom"/>
</dbReference>
<dbReference type="InterPro" id="IPR008979">
    <property type="entry name" value="Galactose-bd-like_sf"/>
</dbReference>
<name>A0A1G4G3T2_9BACT</name>
<dbReference type="InterPro" id="IPR005674">
    <property type="entry name" value="CocE/Ser_esterase"/>
</dbReference>
<dbReference type="SUPFAM" id="SSF49785">
    <property type="entry name" value="Galactose-binding domain-like"/>
    <property type="match status" value="1"/>
</dbReference>
<evidence type="ECO:0000259" key="3">
    <source>
        <dbReference type="SMART" id="SM00939"/>
    </source>
</evidence>
<dbReference type="InterPro" id="IPR013736">
    <property type="entry name" value="Xaa-Pro_dipept_C"/>
</dbReference>
<dbReference type="EMBL" id="LT608328">
    <property type="protein sequence ID" value="SCM55430.1"/>
    <property type="molecule type" value="Genomic_DNA"/>
</dbReference>
<keyword evidence="1 4" id="KW-0378">Hydrolase</keyword>
<dbReference type="STRING" id="1642646.ING2E5A_0357"/>
<evidence type="ECO:0000256" key="2">
    <source>
        <dbReference type="SAM" id="SignalP"/>
    </source>
</evidence>
<dbReference type="EC" id="3.1.1.84" evidence="4"/>
<dbReference type="Proteomes" id="UP000178485">
    <property type="component" value="Chromosome i"/>
</dbReference>
<dbReference type="SMART" id="SM00939">
    <property type="entry name" value="PepX_C"/>
    <property type="match status" value="1"/>
</dbReference>
<dbReference type="NCBIfam" id="TIGR00976">
    <property type="entry name" value="CocE_NonD"/>
    <property type="match status" value="1"/>
</dbReference>
<gene>
    <name evidence="4" type="primary">cocE1</name>
    <name evidence="4" type="ORF">ING2E5A_0357</name>
</gene>
<dbReference type="SUPFAM" id="SSF53474">
    <property type="entry name" value="alpha/beta-Hydrolases"/>
    <property type="match status" value="1"/>
</dbReference>
<protein>
    <submittedName>
        <fullName evidence="4">Cocaine esterase</fullName>
        <ecNumber evidence="4">3.1.1.84</ecNumber>
    </submittedName>
</protein>
<feature type="chain" id="PRO_5009603739" evidence="2">
    <location>
        <begin position="20"/>
        <end position="541"/>
    </location>
</feature>
<dbReference type="Pfam" id="PF02129">
    <property type="entry name" value="Peptidase_S15"/>
    <property type="match status" value="1"/>
</dbReference>
<feature type="signal peptide" evidence="2">
    <location>
        <begin position="1"/>
        <end position="19"/>
    </location>
</feature>
<keyword evidence="5" id="KW-1185">Reference proteome</keyword>
<reference evidence="4 5" key="1">
    <citation type="submission" date="2016-08" db="EMBL/GenBank/DDBJ databases">
        <authorList>
            <person name="Seilhamer J.J."/>
        </authorList>
    </citation>
    <scope>NUCLEOTIDE SEQUENCE [LARGE SCALE GENOMIC DNA]</scope>
    <source>
        <strain evidence="4">ING2-E5A</strain>
    </source>
</reference>
<dbReference type="Gene3D" id="1.10.3020.10">
    <property type="entry name" value="alpha-amino acid ester hydrolase ( Helical cap domain)"/>
    <property type="match status" value="1"/>
</dbReference>
<accession>A0A1G4G3T2</accession>
<proteinExistence type="predicted"/>
<organism evidence="4 5">
    <name type="scientific">Petrimonas mucosa</name>
    <dbReference type="NCBI Taxonomy" id="1642646"/>
    <lineage>
        <taxon>Bacteria</taxon>
        <taxon>Pseudomonadati</taxon>
        <taxon>Bacteroidota</taxon>
        <taxon>Bacteroidia</taxon>
        <taxon>Bacteroidales</taxon>
        <taxon>Dysgonomonadaceae</taxon>
        <taxon>Petrimonas</taxon>
    </lineage>
</organism>